<dbReference type="Pfam" id="PF16656">
    <property type="entry name" value="Pur_ac_phosph_N"/>
    <property type="match status" value="1"/>
</dbReference>
<sequence>MRRSMKLTNRMLVVLMLWVSVFASAGYYVVQRAEAETAAVNVFAAPGVTASANGYVSTEVAPDLAIDGHLDSGKWMVEGDVSLPAADKPYWLKVDAGSEVTVQRFIVAHAGAGGELESFITKDFTIEASSDDETWTPVVTVTGNTSGLTTHDLEEPVQARYFKLAITNPGDLDQETGHYAAQIYEFQAFGFALDQSEEPGTGVTADPIALPAGVAQSAVGNVNGLLAEYYAGTGSGNNFGFGAYKATMIDPLVNFTDLNPILATATGGEDGANVRWSGQIMPPETGEYTFYMMGDNGFRLWIDDELVIDHWVNDWDKEQISVPIQLEGSRKYKMKIEYFEDYGGANLYLRWSTATIAKEIVPSNAFFLPADYTGAASGFVAAEGNELTLTMLSELAALPAEADKHIAVTADGIDVAVESIEATTSNLQLKLAKAILPGQRIAVRYDSEAGMQYADGTVIGGFAFTPVNLSNVEDYSPIAIAMSLYGSAKTNRSFAWYTNYNRPQSAPANATDSIVEVVPAIGTFDAPDVLRFIGKPEETRILNNLKITSSTTGSFISHKVLVEGLTPGTAYKYRVGSDGNWSDAGYFTTEGEQEKNFHFLYLTDSQGSNSQDYTVWADTLNQATQRFPDSKFLLMTGDQVDAGALESQWLDYFGKPQKLLMNLPLMAAVGNHEGPYNDNYYYHFHYPNNSIDDPLPPGSVYAYDYGDAHIMVLNTMDMGWDDRQKASFKQEIEWLKHEVARTDKKWKIVAFHKAIYSVGNHALDSDILELREMLYPVFDELGIDVVLQGHDHTFMRSFQMYDNKPIKDVQKDADGNVLNPDGTLYMINNSAATKFYDIKNGVDHFYTDVFLQPKKAVYSGVELTENSFTITSYQSGDDVPFDAYTIVREDTKPNPVEGLAAAQSEDGNRVLTWTKPQDQPGNAIRGFRIYETNGKLGANWNVYVPVTDGQTNYQYAVTGTNPDQAYQFVVKAVNKRDNSAPATVTSAGNTPIAPTAPVVDDAHNTFGWTNAPGYADVTDYEYSLDNGATWKAATANPQPIANGDYASGAVQVRIAALAELGISAGTPLISNKAYTKNDTRDTFLLTGTIERGDQIKVAVNVEELTSYDEEAYLVFQLVKGTSPTPILISAVPLKQTKMAITQYFNETDADYSVKVFVVDQFNSKLTTPVQLARPIELQ</sequence>
<dbReference type="InterPro" id="IPR008963">
    <property type="entry name" value="Purple_acid_Pase-like_N"/>
</dbReference>
<dbReference type="InterPro" id="IPR003961">
    <property type="entry name" value="FN3_dom"/>
</dbReference>
<dbReference type="PANTHER" id="PTHR45867">
    <property type="entry name" value="PURPLE ACID PHOSPHATASE"/>
    <property type="match status" value="1"/>
</dbReference>
<dbReference type="InterPro" id="IPR013783">
    <property type="entry name" value="Ig-like_fold"/>
</dbReference>
<dbReference type="InterPro" id="IPR037524">
    <property type="entry name" value="PA14/GLEYA"/>
</dbReference>
<evidence type="ECO:0000313" key="5">
    <source>
        <dbReference type="EMBL" id="MBB3109645.1"/>
    </source>
</evidence>
<dbReference type="InterPro" id="IPR011658">
    <property type="entry name" value="PA14_dom"/>
</dbReference>
<keyword evidence="1" id="KW-0732">Signal</keyword>
<dbReference type="AlphaFoldDB" id="A0A7W5FLV2"/>
<dbReference type="Gene3D" id="2.60.40.380">
    <property type="entry name" value="Purple acid phosphatase-like, N-terminal"/>
    <property type="match status" value="1"/>
</dbReference>
<dbReference type="Gene3D" id="3.90.182.10">
    <property type="entry name" value="Toxin - Anthrax Protective Antigen,domain 1"/>
    <property type="match status" value="1"/>
</dbReference>
<dbReference type="PROSITE" id="PS50022">
    <property type="entry name" value="FA58C_3"/>
    <property type="match status" value="1"/>
</dbReference>
<evidence type="ECO:0000259" key="2">
    <source>
        <dbReference type="PROSITE" id="PS50022"/>
    </source>
</evidence>
<dbReference type="EMBL" id="JACHXK010000003">
    <property type="protein sequence ID" value="MBB3109645.1"/>
    <property type="molecule type" value="Genomic_DNA"/>
</dbReference>
<feature type="domain" description="PA14" evidence="4">
    <location>
        <begin position="220"/>
        <end position="365"/>
    </location>
</feature>
<dbReference type="InterPro" id="IPR000421">
    <property type="entry name" value="FA58C"/>
</dbReference>
<feature type="domain" description="Fibronectin type-III" evidence="3">
    <location>
        <begin position="892"/>
        <end position="993"/>
    </location>
</feature>
<dbReference type="Pfam" id="PF00149">
    <property type="entry name" value="Metallophos"/>
    <property type="match status" value="1"/>
</dbReference>
<accession>A0A7W5FLV2</accession>
<dbReference type="InterPro" id="IPR029052">
    <property type="entry name" value="Metallo-depent_PP-like"/>
</dbReference>
<dbReference type="InterPro" id="IPR004843">
    <property type="entry name" value="Calcineurin-like_PHP"/>
</dbReference>
<dbReference type="InterPro" id="IPR015914">
    <property type="entry name" value="PAPs_N"/>
</dbReference>
<dbReference type="PROSITE" id="PS50853">
    <property type="entry name" value="FN3"/>
    <property type="match status" value="1"/>
</dbReference>
<dbReference type="SMART" id="SM00758">
    <property type="entry name" value="PA14"/>
    <property type="match status" value="1"/>
</dbReference>
<dbReference type="Pfam" id="PF00041">
    <property type="entry name" value="fn3"/>
    <property type="match status" value="1"/>
</dbReference>
<evidence type="ECO:0000259" key="3">
    <source>
        <dbReference type="PROSITE" id="PS50853"/>
    </source>
</evidence>
<dbReference type="Gene3D" id="2.60.40.10">
    <property type="entry name" value="Immunoglobulins"/>
    <property type="match status" value="1"/>
</dbReference>
<comment type="caution">
    <text evidence="5">The sequence shown here is derived from an EMBL/GenBank/DDBJ whole genome shotgun (WGS) entry which is preliminary data.</text>
</comment>
<dbReference type="Proteomes" id="UP000570361">
    <property type="component" value="Unassembled WGS sequence"/>
</dbReference>
<dbReference type="GO" id="GO:0046872">
    <property type="term" value="F:metal ion binding"/>
    <property type="evidence" value="ECO:0007669"/>
    <property type="project" value="InterPro"/>
</dbReference>
<dbReference type="RefSeq" id="WP_183598945.1">
    <property type="nucleotide sequence ID" value="NZ_JACHXK010000003.1"/>
</dbReference>
<dbReference type="SMART" id="SM00060">
    <property type="entry name" value="FN3"/>
    <property type="match status" value="2"/>
</dbReference>
<name>A0A7W5FLV2_9BACL</name>
<evidence type="ECO:0000313" key="6">
    <source>
        <dbReference type="Proteomes" id="UP000570361"/>
    </source>
</evidence>
<dbReference type="InterPro" id="IPR036116">
    <property type="entry name" value="FN3_sf"/>
</dbReference>
<protein>
    <submittedName>
        <fullName evidence="5">Uncharacterized protein</fullName>
    </submittedName>
</protein>
<gene>
    <name evidence="5" type="ORF">FHS18_001708</name>
</gene>
<dbReference type="SUPFAM" id="SSF49363">
    <property type="entry name" value="Purple acid phosphatase, N-terminal domain"/>
    <property type="match status" value="1"/>
</dbReference>
<dbReference type="Pfam" id="PF00754">
    <property type="entry name" value="F5_F8_type_C"/>
    <property type="match status" value="1"/>
</dbReference>
<dbReference type="Pfam" id="PF07691">
    <property type="entry name" value="PA14"/>
    <property type="match status" value="1"/>
</dbReference>
<dbReference type="SUPFAM" id="SSF56300">
    <property type="entry name" value="Metallo-dependent phosphatases"/>
    <property type="match status" value="1"/>
</dbReference>
<keyword evidence="6" id="KW-1185">Reference proteome</keyword>
<dbReference type="Gene3D" id="2.60.120.260">
    <property type="entry name" value="Galactose-binding domain-like"/>
    <property type="match status" value="1"/>
</dbReference>
<evidence type="ECO:0000256" key="1">
    <source>
        <dbReference type="ARBA" id="ARBA00022729"/>
    </source>
</evidence>
<organism evidence="5 6">
    <name type="scientific">Paenibacillus phyllosphaerae</name>
    <dbReference type="NCBI Taxonomy" id="274593"/>
    <lineage>
        <taxon>Bacteria</taxon>
        <taxon>Bacillati</taxon>
        <taxon>Bacillota</taxon>
        <taxon>Bacilli</taxon>
        <taxon>Bacillales</taxon>
        <taxon>Paenibacillaceae</taxon>
        <taxon>Paenibacillus</taxon>
    </lineage>
</organism>
<dbReference type="Gene3D" id="3.60.21.10">
    <property type="match status" value="1"/>
</dbReference>
<dbReference type="GO" id="GO:0003993">
    <property type="term" value="F:acid phosphatase activity"/>
    <property type="evidence" value="ECO:0007669"/>
    <property type="project" value="InterPro"/>
</dbReference>
<dbReference type="PROSITE" id="PS51820">
    <property type="entry name" value="PA14"/>
    <property type="match status" value="1"/>
</dbReference>
<dbReference type="PANTHER" id="PTHR45867:SF3">
    <property type="entry name" value="ACID PHOSPHATASE TYPE 7"/>
    <property type="match status" value="1"/>
</dbReference>
<dbReference type="SUPFAM" id="SSF49265">
    <property type="entry name" value="Fibronectin type III"/>
    <property type="match status" value="1"/>
</dbReference>
<dbReference type="InterPro" id="IPR008979">
    <property type="entry name" value="Galactose-bd-like_sf"/>
</dbReference>
<dbReference type="SUPFAM" id="SSF49785">
    <property type="entry name" value="Galactose-binding domain-like"/>
    <property type="match status" value="1"/>
</dbReference>
<evidence type="ECO:0000259" key="4">
    <source>
        <dbReference type="PROSITE" id="PS51820"/>
    </source>
</evidence>
<reference evidence="5 6" key="1">
    <citation type="submission" date="2020-08" db="EMBL/GenBank/DDBJ databases">
        <title>Genomic Encyclopedia of Type Strains, Phase III (KMG-III): the genomes of soil and plant-associated and newly described type strains.</title>
        <authorList>
            <person name="Whitman W."/>
        </authorList>
    </citation>
    <scope>NUCLEOTIDE SEQUENCE [LARGE SCALE GENOMIC DNA]</scope>
    <source>
        <strain evidence="5 6">CECT 5862</strain>
    </source>
</reference>
<dbReference type="CDD" id="cd00063">
    <property type="entry name" value="FN3"/>
    <property type="match status" value="1"/>
</dbReference>
<feature type="domain" description="F5/8 type C" evidence="2">
    <location>
        <begin position="33"/>
        <end position="191"/>
    </location>
</feature>
<proteinExistence type="predicted"/>
<dbReference type="SUPFAM" id="SSF56988">
    <property type="entry name" value="Anthrax protective antigen"/>
    <property type="match status" value="1"/>
</dbReference>